<dbReference type="GO" id="GO:0005774">
    <property type="term" value="C:vacuolar membrane"/>
    <property type="evidence" value="ECO:0007669"/>
    <property type="project" value="UniProtKB-SubCell"/>
</dbReference>
<proteinExistence type="inferred from homology"/>
<organism evidence="9 10">
    <name type="scientific">Kwoniella shandongensis</name>
    <dbReference type="NCBI Taxonomy" id="1734106"/>
    <lineage>
        <taxon>Eukaryota</taxon>
        <taxon>Fungi</taxon>
        <taxon>Dikarya</taxon>
        <taxon>Basidiomycota</taxon>
        <taxon>Agaricomycotina</taxon>
        <taxon>Tremellomycetes</taxon>
        <taxon>Tremellales</taxon>
        <taxon>Cryptococcaceae</taxon>
        <taxon>Kwoniella</taxon>
    </lineage>
</organism>
<dbReference type="InterPro" id="IPR050495">
    <property type="entry name" value="ATG22/LtaA_families"/>
</dbReference>
<keyword evidence="5 8" id="KW-1133">Transmembrane helix</keyword>
<dbReference type="AlphaFoldDB" id="A0AAJ8LS37"/>
<feature type="transmembrane region" description="Helical" evidence="8">
    <location>
        <begin position="212"/>
        <end position="237"/>
    </location>
</feature>
<keyword evidence="10" id="KW-1185">Reference proteome</keyword>
<feature type="transmembrane region" description="Helical" evidence="8">
    <location>
        <begin position="500"/>
        <end position="522"/>
    </location>
</feature>
<feature type="transmembrane region" description="Helical" evidence="8">
    <location>
        <begin position="277"/>
        <end position="298"/>
    </location>
</feature>
<evidence type="ECO:0000313" key="9">
    <source>
        <dbReference type="EMBL" id="WWD22245.1"/>
    </source>
</evidence>
<feature type="transmembrane region" description="Helical" evidence="8">
    <location>
        <begin position="438"/>
        <end position="457"/>
    </location>
</feature>
<dbReference type="InterPro" id="IPR036259">
    <property type="entry name" value="MFS_trans_sf"/>
</dbReference>
<evidence type="ECO:0000256" key="8">
    <source>
        <dbReference type="RuleBase" id="RU363073"/>
    </source>
</evidence>
<dbReference type="Pfam" id="PF11700">
    <property type="entry name" value="ATG22"/>
    <property type="match status" value="1"/>
</dbReference>
<evidence type="ECO:0000256" key="4">
    <source>
        <dbReference type="ARBA" id="ARBA00022692"/>
    </source>
</evidence>
<name>A0AAJ8LS37_9TREE</name>
<feature type="transmembrane region" description="Helical" evidence="8">
    <location>
        <begin position="310"/>
        <end position="332"/>
    </location>
</feature>
<comment type="subcellular location">
    <subcellularLocation>
        <location evidence="1 8">Vacuole membrane</location>
        <topology evidence="1 8">Multi-pass membrane protein</topology>
    </subcellularLocation>
</comment>
<dbReference type="PANTHER" id="PTHR23519">
    <property type="entry name" value="AUTOPHAGY-RELATED PROTEIN 22"/>
    <property type="match status" value="1"/>
</dbReference>
<comment type="function">
    <text evidence="8">Vacuolar effluxer which mediate the efflux of amino acids resulting from autophagic degradation. The release of autophagic amino acids allows the maintenance of protein synthesis and viability during nitrogen starvation.</text>
</comment>
<feature type="transmembrane region" description="Helical" evidence="8">
    <location>
        <begin position="534"/>
        <end position="553"/>
    </location>
</feature>
<keyword evidence="3 8" id="KW-0813">Transport</keyword>
<sequence length="596" mass="65961">MQSIIVNITYLREKRRPTLNHPTESHNMSTDQDHPDIAVHPEVVRATSAPEAKEDDKVDIVETAVHTVDLDSNLKAKPSDDVGLALIEQTHVIPTTGARKVTSKWEYWTYCFFYYMPNGAPIGDNGNSQLQLLISLEFPDDNVKWGGTTLPMESMLLDLTGIIFAIQLVSLLFLGAYADFGNWRPFLLISFSAVLYISQFAMVGLAQPGQWLGAQAVFVIGTYAQNMVIAFYAAAFVEIVQDLPQVINSEEEVLSGAKAAETHDELVSYERSRLNNLLNVLGSCLEITASSIALGIAYAIGSNTDAELLYQYRCLMGFLSGFTVLVTVPYFIAQKYRPGQQVPDGVPLWKAGPQQVWSACKSIRQLKQCLLYLIAYFLLQETYGTYYSVSGILENEVVNYSPTLLNAYNIVGSVCGGGGNLFVFLLQKKFRFSTKAGVFYGAVMTLLPNLWGAIGAHTNAIGFHHVWEFWLAQAWNFQMAAWASYQIAFLAEVSPAPKAYMFFSLFNTVGKTSGFIGPFISSAIINRSGGNTNMAFWFLLAMGTVGTIILWFVDPSQAKIDNAKYLEKEAAELYSEDQRNAAAAGNMVEMELANRH</sequence>
<evidence type="ECO:0000256" key="5">
    <source>
        <dbReference type="ARBA" id="ARBA00022989"/>
    </source>
</evidence>
<keyword evidence="7 8" id="KW-0472">Membrane</keyword>
<feature type="transmembrane region" description="Helical" evidence="8">
    <location>
        <begin position="407"/>
        <end position="426"/>
    </location>
</feature>
<accession>A0AAJ8LS37</accession>
<feature type="transmembrane region" description="Helical" evidence="8">
    <location>
        <begin position="369"/>
        <end position="387"/>
    </location>
</feature>
<dbReference type="KEGG" id="ksn:43586309"/>
<evidence type="ECO:0000256" key="7">
    <source>
        <dbReference type="ARBA" id="ARBA00023136"/>
    </source>
</evidence>
<evidence type="ECO:0000256" key="1">
    <source>
        <dbReference type="ARBA" id="ARBA00004128"/>
    </source>
</evidence>
<evidence type="ECO:0000256" key="3">
    <source>
        <dbReference type="ARBA" id="ARBA00022448"/>
    </source>
</evidence>
<dbReference type="PANTHER" id="PTHR23519:SF5">
    <property type="entry name" value="AUTOPHAGY-RELATED PROTEIN"/>
    <property type="match status" value="1"/>
</dbReference>
<dbReference type="Gene3D" id="1.20.1250.20">
    <property type="entry name" value="MFS general substrate transporter like domains"/>
    <property type="match status" value="1"/>
</dbReference>
<dbReference type="GO" id="GO:0006865">
    <property type="term" value="P:amino acid transport"/>
    <property type="evidence" value="ECO:0007669"/>
    <property type="project" value="UniProtKB-KW"/>
</dbReference>
<dbReference type="GO" id="GO:0006914">
    <property type="term" value="P:autophagy"/>
    <property type="evidence" value="ECO:0007669"/>
    <property type="project" value="UniProtKB-KW"/>
</dbReference>
<keyword evidence="8" id="KW-0029">Amino-acid transport</keyword>
<dbReference type="EMBL" id="CP144063">
    <property type="protein sequence ID" value="WWD22245.1"/>
    <property type="molecule type" value="Genomic_DNA"/>
</dbReference>
<feature type="transmembrane region" description="Helical" evidence="8">
    <location>
        <begin position="155"/>
        <end position="174"/>
    </location>
</feature>
<evidence type="ECO:0000313" key="10">
    <source>
        <dbReference type="Proteomes" id="UP000322225"/>
    </source>
</evidence>
<dbReference type="SUPFAM" id="SSF103473">
    <property type="entry name" value="MFS general substrate transporter"/>
    <property type="match status" value="1"/>
</dbReference>
<evidence type="ECO:0000256" key="6">
    <source>
        <dbReference type="ARBA" id="ARBA00023006"/>
    </source>
</evidence>
<feature type="transmembrane region" description="Helical" evidence="8">
    <location>
        <begin position="186"/>
        <end position="206"/>
    </location>
</feature>
<reference evidence="9" key="2">
    <citation type="submission" date="2024-01" db="EMBL/GenBank/DDBJ databases">
        <title>Comparative genomics of Cryptococcus and Kwoniella reveals pathogenesis evolution and contrasting modes of karyotype evolution via chromosome fusion or intercentromeric recombination.</title>
        <authorList>
            <person name="Coelho M.A."/>
            <person name="David-Palma M."/>
            <person name="Shea T."/>
            <person name="Bowers K."/>
            <person name="McGinley-Smith S."/>
            <person name="Mohammad A.W."/>
            <person name="Gnirke A."/>
            <person name="Yurkov A.M."/>
            <person name="Nowrousian M."/>
            <person name="Sun S."/>
            <person name="Cuomo C.A."/>
            <person name="Heitman J."/>
        </authorList>
    </citation>
    <scope>NUCLEOTIDE SEQUENCE</scope>
    <source>
        <strain evidence="9">CBS 12478</strain>
    </source>
</reference>
<reference evidence="9" key="1">
    <citation type="submission" date="2017-08" db="EMBL/GenBank/DDBJ databases">
        <authorList>
            <person name="Cuomo C."/>
            <person name="Billmyre B."/>
            <person name="Heitman J."/>
        </authorList>
    </citation>
    <scope>NUCLEOTIDE SEQUENCE</scope>
    <source>
        <strain evidence="9">CBS 12478</strain>
    </source>
</reference>
<comment type="similarity">
    <text evidence="2 8">Belongs to the ATG22 family.</text>
</comment>
<dbReference type="InterPro" id="IPR024671">
    <property type="entry name" value="Atg22-like"/>
</dbReference>
<keyword evidence="6 8" id="KW-0072">Autophagy</keyword>
<dbReference type="Proteomes" id="UP000322225">
    <property type="component" value="Chromosome 13"/>
</dbReference>
<keyword evidence="8" id="KW-0926">Vacuole</keyword>
<protein>
    <recommendedName>
        <fullName evidence="8">Autophagy-related protein</fullName>
    </recommendedName>
</protein>
<gene>
    <name evidence="9" type="ORF">CI109_106736</name>
</gene>
<keyword evidence="4 8" id="KW-0812">Transmembrane</keyword>
<dbReference type="GeneID" id="43586309"/>
<evidence type="ECO:0000256" key="2">
    <source>
        <dbReference type="ARBA" id="ARBA00006978"/>
    </source>
</evidence>
<dbReference type="RefSeq" id="XP_031863756.2">
    <property type="nucleotide sequence ID" value="XM_032002199.2"/>
</dbReference>